<organism evidence="3 4">
    <name type="scientific">Anaerobacillus arseniciselenatis</name>
    <dbReference type="NCBI Taxonomy" id="85682"/>
    <lineage>
        <taxon>Bacteria</taxon>
        <taxon>Bacillati</taxon>
        <taxon>Bacillota</taxon>
        <taxon>Bacilli</taxon>
        <taxon>Bacillales</taxon>
        <taxon>Bacillaceae</taxon>
        <taxon>Anaerobacillus</taxon>
    </lineage>
</organism>
<dbReference type="InterPro" id="IPR000866">
    <property type="entry name" value="AhpC/TSA"/>
</dbReference>
<protein>
    <recommendedName>
        <fullName evidence="2">Alkyl hydroperoxide reductase subunit C/ Thiol specific antioxidant domain-containing protein</fullName>
    </recommendedName>
</protein>
<evidence type="ECO:0000313" key="4">
    <source>
        <dbReference type="Proteomes" id="UP000180098"/>
    </source>
</evidence>
<dbReference type="GO" id="GO:0016209">
    <property type="term" value="F:antioxidant activity"/>
    <property type="evidence" value="ECO:0007669"/>
    <property type="project" value="InterPro"/>
</dbReference>
<reference evidence="3 4" key="1">
    <citation type="submission" date="2016-10" db="EMBL/GenBank/DDBJ databases">
        <title>Draft genome sequences of four alkaliphilic bacteria belonging to the Anaerobacillus genus.</title>
        <authorList>
            <person name="Bassil N.M."/>
            <person name="Lloyd J.R."/>
        </authorList>
    </citation>
    <scope>NUCLEOTIDE SEQUENCE [LARGE SCALE GENOMIC DNA]</scope>
    <source>
        <strain evidence="3 4">DSM 15340</strain>
    </source>
</reference>
<dbReference type="Proteomes" id="UP000180098">
    <property type="component" value="Unassembled WGS sequence"/>
</dbReference>
<dbReference type="EMBL" id="MLQQ01000054">
    <property type="protein sequence ID" value="OIJ08312.1"/>
    <property type="molecule type" value="Genomic_DNA"/>
</dbReference>
<keyword evidence="4" id="KW-1185">Reference proteome</keyword>
<evidence type="ECO:0000259" key="2">
    <source>
        <dbReference type="Pfam" id="PF00578"/>
    </source>
</evidence>
<proteinExistence type="predicted"/>
<keyword evidence="1" id="KW-1015">Disulfide bond</keyword>
<comment type="caution">
    <text evidence="3">The sequence shown here is derived from an EMBL/GenBank/DDBJ whole genome shotgun (WGS) entry which is preliminary data.</text>
</comment>
<dbReference type="AlphaFoldDB" id="A0A1S2L762"/>
<dbReference type="Gene3D" id="3.40.30.10">
    <property type="entry name" value="Glutaredoxin"/>
    <property type="match status" value="1"/>
</dbReference>
<dbReference type="SUPFAM" id="SSF52833">
    <property type="entry name" value="Thioredoxin-like"/>
    <property type="match status" value="1"/>
</dbReference>
<dbReference type="InterPro" id="IPR036249">
    <property type="entry name" value="Thioredoxin-like_sf"/>
</dbReference>
<evidence type="ECO:0000313" key="3">
    <source>
        <dbReference type="EMBL" id="OIJ08312.1"/>
    </source>
</evidence>
<gene>
    <name evidence="3" type="ORF">BKP35_17810</name>
</gene>
<accession>A0A1S2L762</accession>
<dbReference type="GO" id="GO:0016491">
    <property type="term" value="F:oxidoreductase activity"/>
    <property type="evidence" value="ECO:0007669"/>
    <property type="project" value="InterPro"/>
</dbReference>
<name>A0A1S2L762_9BACI</name>
<dbReference type="OrthoDB" id="9809746at2"/>
<sequence length="108" mass="12502">MQLRENAPKYEGLGVEIVVIAGQKKEAAAKWLSENPMPFPFLIDEDRAVMKAFNVYNRINIDAFRLAHPSLFFIDGQGQVVYSYVSSNQFDRPKDRDVYNKVQQYLIE</sequence>
<feature type="domain" description="Alkyl hydroperoxide reductase subunit C/ Thiol specific antioxidant" evidence="2">
    <location>
        <begin position="2"/>
        <end position="82"/>
    </location>
</feature>
<dbReference type="Pfam" id="PF00578">
    <property type="entry name" value="AhpC-TSA"/>
    <property type="match status" value="1"/>
</dbReference>
<evidence type="ECO:0000256" key="1">
    <source>
        <dbReference type="ARBA" id="ARBA00023157"/>
    </source>
</evidence>